<accession>A0ABQ5UW05</accession>
<comment type="caution">
    <text evidence="2">The sequence shown here is derived from an EMBL/GenBank/DDBJ whole genome shotgun (WGS) entry which is preliminary data.</text>
</comment>
<keyword evidence="1" id="KW-1133">Transmembrane helix</keyword>
<proteinExistence type="predicted"/>
<organism evidence="2 3">
    <name type="scientific">Algimonas porphyrae</name>
    <dbReference type="NCBI Taxonomy" id="1128113"/>
    <lineage>
        <taxon>Bacteria</taxon>
        <taxon>Pseudomonadati</taxon>
        <taxon>Pseudomonadota</taxon>
        <taxon>Alphaproteobacteria</taxon>
        <taxon>Maricaulales</taxon>
        <taxon>Robiginitomaculaceae</taxon>
        <taxon>Algimonas</taxon>
    </lineage>
</organism>
<dbReference type="EMBL" id="BSNJ01000001">
    <property type="protein sequence ID" value="GLQ19459.1"/>
    <property type="molecule type" value="Genomic_DNA"/>
</dbReference>
<dbReference type="Proteomes" id="UP001161390">
    <property type="component" value="Unassembled WGS sequence"/>
</dbReference>
<evidence type="ECO:0000313" key="3">
    <source>
        <dbReference type="Proteomes" id="UP001161390"/>
    </source>
</evidence>
<evidence type="ECO:0000313" key="2">
    <source>
        <dbReference type="EMBL" id="GLQ19459.1"/>
    </source>
</evidence>
<keyword evidence="1" id="KW-0812">Transmembrane</keyword>
<protein>
    <submittedName>
        <fullName evidence="2">Uncharacterized protein</fullName>
    </submittedName>
</protein>
<feature type="transmembrane region" description="Helical" evidence="1">
    <location>
        <begin position="29"/>
        <end position="51"/>
    </location>
</feature>
<name>A0ABQ5UW05_9PROT</name>
<reference evidence="2" key="1">
    <citation type="journal article" date="2014" name="Int. J. Syst. Evol. Microbiol.">
        <title>Complete genome of a new Firmicutes species belonging to the dominant human colonic microbiota ('Ruminococcus bicirculans') reveals two chromosomes and a selective capacity to utilize plant glucans.</title>
        <authorList>
            <consortium name="NISC Comparative Sequencing Program"/>
            <person name="Wegmann U."/>
            <person name="Louis P."/>
            <person name="Goesmann A."/>
            <person name="Henrissat B."/>
            <person name="Duncan S.H."/>
            <person name="Flint H.J."/>
        </authorList>
    </citation>
    <scope>NUCLEOTIDE SEQUENCE</scope>
    <source>
        <strain evidence="2">NBRC 108216</strain>
    </source>
</reference>
<dbReference type="RefSeq" id="WP_284369208.1">
    <property type="nucleotide sequence ID" value="NZ_BSNJ01000001.1"/>
</dbReference>
<keyword evidence="3" id="KW-1185">Reference proteome</keyword>
<keyword evidence="1" id="KW-0472">Membrane</keyword>
<evidence type="ECO:0000256" key="1">
    <source>
        <dbReference type="SAM" id="Phobius"/>
    </source>
</evidence>
<sequence length="55" mass="6323">MKSVSLLAGPRQAVQYVKSHKADMFWLWIGYQTVKGTATLSLIWLPLFLAWKTKL</sequence>
<reference evidence="2" key="2">
    <citation type="submission" date="2023-01" db="EMBL/GenBank/DDBJ databases">
        <title>Draft genome sequence of Algimonas porphyrae strain NBRC 108216.</title>
        <authorList>
            <person name="Sun Q."/>
            <person name="Mori K."/>
        </authorList>
    </citation>
    <scope>NUCLEOTIDE SEQUENCE</scope>
    <source>
        <strain evidence="2">NBRC 108216</strain>
    </source>
</reference>
<gene>
    <name evidence="2" type="ORF">GCM10007854_04140</name>
</gene>